<reference evidence="1 2" key="1">
    <citation type="journal article" date="2018" name="Gigascience">
        <title>Genomes of trombidid mites reveal novel predicted allergens and laterally-transferred genes associated with secondary metabolism.</title>
        <authorList>
            <person name="Dong X."/>
            <person name="Chaisiri K."/>
            <person name="Xia D."/>
            <person name="Armstrong S.D."/>
            <person name="Fang Y."/>
            <person name="Donnelly M.J."/>
            <person name="Kadowaki T."/>
            <person name="McGarry J.W."/>
            <person name="Darby A.C."/>
            <person name="Makepeace B.L."/>
        </authorList>
    </citation>
    <scope>NUCLEOTIDE SEQUENCE [LARGE SCALE GENOMIC DNA]</scope>
    <source>
        <strain evidence="1">UoL-UT</strain>
    </source>
</reference>
<protein>
    <submittedName>
        <fullName evidence="1">Uncharacterized protein</fullName>
    </submittedName>
</protein>
<feature type="non-terminal residue" evidence="1">
    <location>
        <position position="441"/>
    </location>
</feature>
<accession>A0A443S316</accession>
<keyword evidence="2" id="KW-1185">Reference proteome</keyword>
<comment type="caution">
    <text evidence="1">The sequence shown here is derived from an EMBL/GenBank/DDBJ whole genome shotgun (WGS) entry which is preliminary data.</text>
</comment>
<name>A0A443S316_9ACAR</name>
<dbReference type="Gene3D" id="2.110.10.10">
    <property type="entry name" value="Hemopexin-like domain"/>
    <property type="match status" value="1"/>
</dbReference>
<evidence type="ECO:0000313" key="2">
    <source>
        <dbReference type="Proteomes" id="UP000288716"/>
    </source>
</evidence>
<dbReference type="SUPFAM" id="SSF50923">
    <property type="entry name" value="Hemopexin-like domain"/>
    <property type="match status" value="1"/>
</dbReference>
<gene>
    <name evidence="1" type="ORF">B4U80_11744</name>
</gene>
<organism evidence="1 2">
    <name type="scientific">Leptotrombidium deliense</name>
    <dbReference type="NCBI Taxonomy" id="299467"/>
    <lineage>
        <taxon>Eukaryota</taxon>
        <taxon>Metazoa</taxon>
        <taxon>Ecdysozoa</taxon>
        <taxon>Arthropoda</taxon>
        <taxon>Chelicerata</taxon>
        <taxon>Arachnida</taxon>
        <taxon>Acari</taxon>
        <taxon>Acariformes</taxon>
        <taxon>Trombidiformes</taxon>
        <taxon>Prostigmata</taxon>
        <taxon>Anystina</taxon>
        <taxon>Parasitengona</taxon>
        <taxon>Trombiculoidea</taxon>
        <taxon>Trombiculidae</taxon>
        <taxon>Leptotrombidium</taxon>
    </lineage>
</organism>
<dbReference type="EMBL" id="NCKV01010341">
    <property type="protein sequence ID" value="RWS21922.1"/>
    <property type="molecule type" value="Genomic_DNA"/>
</dbReference>
<evidence type="ECO:0000313" key="1">
    <source>
        <dbReference type="EMBL" id="RWS21922.1"/>
    </source>
</evidence>
<dbReference type="Proteomes" id="UP000288716">
    <property type="component" value="Unassembled WGS sequence"/>
</dbReference>
<dbReference type="VEuPathDB" id="VectorBase:LDEU010117"/>
<proteinExistence type="predicted"/>
<dbReference type="AlphaFoldDB" id="A0A443S316"/>
<dbReference type="InterPro" id="IPR036375">
    <property type="entry name" value="Hemopexin-like_dom_sf"/>
</dbReference>
<sequence>MKFDNKTLVPLKTYTPEEVTTIGIKAKEDVHTVISVGSKVYIETLTTSNEVYIYTYNTKSGLKSPVRSCAYGCIGESNLFDSAAVNEATTSRLIVGSVEFNTVTDNKQKTLIIIPSTKIDDPFDFKVERVQRYENGMRPLDSDTKPKGHFHTYAAIVVKTTSTANIYYTFHRYNWACLMKRHIGSESPIFDYEEQTANEILPQCQRTQEFLGCPQSFCYNHEIDDLTVGTIDGSKKVLLFRGAYYWLLTHKATIPLELPKVASAKLIGKDNKPYPKMNDFKYVDAAEVVYVNSEPVVLIFKNDKVLLVIKNETIVSSVTSIFKERNTNDIQVEAAWFSANEASLYLFSQNKFQVYTLTLKDKTLSATLKDKTEDIATSLKGMPSVVKAAISLENKLVHFMNGAFYYTALTANVQKRSTRMPEIITFNPSQKFFETTGDPCK</sequence>